<name>A0A142NGR2_9PSED</name>
<evidence type="ECO:0000313" key="1">
    <source>
        <dbReference type="EMBL" id="RYM44505.1"/>
    </source>
</evidence>
<dbReference type="Proteomes" id="UP000291107">
    <property type="component" value="Unassembled WGS sequence"/>
</dbReference>
<dbReference type="InterPro" id="IPR049711">
    <property type="entry name" value="PA3371-like"/>
</dbReference>
<accession>A0A142NGR2</accession>
<dbReference type="GeneID" id="75195005"/>
<reference evidence="1 2" key="1">
    <citation type="submission" date="2019-02" db="EMBL/GenBank/DDBJ databases">
        <title>Genome of Pseudomonas korensis isolated from heavy metal contaminated environment.</title>
        <authorList>
            <person name="Ayangbenro A.S."/>
            <person name="Babalola O."/>
        </authorList>
    </citation>
    <scope>NUCLEOTIDE SEQUENCE [LARGE SCALE GENOMIC DNA]</scope>
    <source>
        <strain evidence="1 2">AB36</strain>
    </source>
</reference>
<dbReference type="RefSeq" id="WP_016773599.1">
    <property type="nucleotide sequence ID" value="NZ_CP014947.1"/>
</dbReference>
<proteinExistence type="predicted"/>
<dbReference type="EMBL" id="SEUB01000001">
    <property type="protein sequence ID" value="RYM44505.1"/>
    <property type="molecule type" value="Genomic_DNA"/>
</dbReference>
<protein>
    <submittedName>
        <fullName evidence="1">Uncharacterized protein</fullName>
    </submittedName>
</protein>
<dbReference type="AlphaFoldDB" id="A0A142NGR2"/>
<dbReference type="KEGG" id="pkr:AYO71_23350"/>
<evidence type="ECO:0000313" key="2">
    <source>
        <dbReference type="Proteomes" id="UP000291107"/>
    </source>
</evidence>
<gene>
    <name evidence="1" type="ORF">EVS84_01820</name>
</gene>
<organism evidence="1 2">
    <name type="scientific">Pseudomonas koreensis</name>
    <dbReference type="NCBI Taxonomy" id="198620"/>
    <lineage>
        <taxon>Bacteria</taxon>
        <taxon>Pseudomonadati</taxon>
        <taxon>Pseudomonadota</taxon>
        <taxon>Gammaproteobacteria</taxon>
        <taxon>Pseudomonadales</taxon>
        <taxon>Pseudomonadaceae</taxon>
        <taxon>Pseudomonas</taxon>
    </lineage>
</organism>
<sequence>MSKSATGFLILALLSGVTHLALFEETEVTLPLVGCGVFAVLFVLALIAGRKIKFDPVLR</sequence>
<dbReference type="NCBIfam" id="NF041882">
    <property type="entry name" value="PA3371_fam"/>
    <property type="match status" value="1"/>
</dbReference>
<comment type="caution">
    <text evidence="1">The sequence shown here is derived from an EMBL/GenBank/DDBJ whole genome shotgun (WGS) entry which is preliminary data.</text>
</comment>